<evidence type="ECO:0000256" key="3">
    <source>
        <dbReference type="ARBA" id="ARBA00022448"/>
    </source>
</evidence>
<dbReference type="EMBL" id="DF143298">
    <property type="protein sequence ID" value="GAA52467.1"/>
    <property type="molecule type" value="Genomic_DNA"/>
</dbReference>
<feature type="compositionally biased region" description="Polar residues" evidence="5">
    <location>
        <begin position="522"/>
        <end position="534"/>
    </location>
</feature>
<reference key="2">
    <citation type="submission" date="2011-10" db="EMBL/GenBank/DDBJ databases">
        <title>The genome and transcriptome sequence of Clonorchis sinensis provide insights into the carcinogenic liver fluke.</title>
        <authorList>
            <person name="Wang X."/>
            <person name="Huang Y."/>
            <person name="Chen W."/>
            <person name="Liu H."/>
            <person name="Guo L."/>
            <person name="Chen Y."/>
            <person name="Luo F."/>
            <person name="Zhou W."/>
            <person name="Sun J."/>
            <person name="Mao Q."/>
            <person name="Liang P."/>
            <person name="Zhou C."/>
            <person name="Tian Y."/>
            <person name="Men J."/>
            <person name="Lv X."/>
            <person name="Huang L."/>
            <person name="Zhou J."/>
            <person name="Hu Y."/>
            <person name="Li R."/>
            <person name="Zhang F."/>
            <person name="Lei H."/>
            <person name="Li X."/>
            <person name="Hu X."/>
            <person name="Liang C."/>
            <person name="Xu J."/>
            <person name="Wu Z."/>
            <person name="Yu X."/>
        </authorList>
    </citation>
    <scope>NUCLEOTIDE SEQUENCE</scope>
    <source>
        <strain>Henan</strain>
    </source>
</reference>
<feature type="compositionally biased region" description="Polar residues" evidence="5">
    <location>
        <begin position="445"/>
        <end position="468"/>
    </location>
</feature>
<dbReference type="Pfam" id="PF08801">
    <property type="entry name" value="Nucleoporin_N"/>
    <property type="match status" value="1"/>
</dbReference>
<evidence type="ECO:0000256" key="4">
    <source>
        <dbReference type="ARBA" id="ARBA00023242"/>
    </source>
</evidence>
<dbReference type="Gene3D" id="1.20.120.1880">
    <property type="entry name" value="Nucleoporin, helical C-terminal domain"/>
    <property type="match status" value="1"/>
</dbReference>
<dbReference type="GO" id="GO:0000972">
    <property type="term" value="P:transcription-dependent tethering of RNA polymerase II gene DNA at nuclear periphery"/>
    <property type="evidence" value="ECO:0007669"/>
    <property type="project" value="TreeGrafter"/>
</dbReference>
<gene>
    <name evidence="8" type="ORF">CLF_108132</name>
</gene>
<dbReference type="Gene3D" id="1.25.40.450">
    <property type="entry name" value="Nucleoporin, helical domain, N-terminal subdomain"/>
    <property type="match status" value="1"/>
</dbReference>
<comment type="similarity">
    <text evidence="2">Belongs to the non-repetitive/WGA-negative nucleoporin family.</text>
</comment>
<reference evidence="8" key="1">
    <citation type="journal article" date="2011" name="Genome Biol.">
        <title>The draft genome of the carcinogenic human liver fluke Clonorchis sinensis.</title>
        <authorList>
            <person name="Wang X."/>
            <person name="Chen W."/>
            <person name="Huang Y."/>
            <person name="Sun J."/>
            <person name="Men J."/>
            <person name="Liu H."/>
            <person name="Luo F."/>
            <person name="Guo L."/>
            <person name="Lv X."/>
            <person name="Deng C."/>
            <person name="Zhou C."/>
            <person name="Fan Y."/>
            <person name="Li X."/>
            <person name="Huang L."/>
            <person name="Hu Y."/>
            <person name="Liang C."/>
            <person name="Hu X."/>
            <person name="Xu J."/>
            <person name="Yu X."/>
        </authorList>
    </citation>
    <scope>NUCLEOTIDE SEQUENCE [LARGE SCALE GENOMIC DNA]</scope>
    <source>
        <strain evidence="8">Henan</strain>
    </source>
</reference>
<dbReference type="PANTHER" id="PTHR10350:SF6">
    <property type="entry name" value="NUCLEAR PORE COMPLEX PROTEIN NUP155"/>
    <property type="match status" value="1"/>
</dbReference>
<dbReference type="GO" id="GO:0017056">
    <property type="term" value="F:structural constituent of nuclear pore"/>
    <property type="evidence" value="ECO:0007669"/>
    <property type="project" value="InterPro"/>
</dbReference>
<dbReference type="InterPro" id="IPR042537">
    <property type="entry name" value="Nucleoporin_Nup155_C_2"/>
</dbReference>
<evidence type="ECO:0000256" key="2">
    <source>
        <dbReference type="ARBA" id="ARBA00007373"/>
    </source>
</evidence>
<feature type="domain" description="Nucleoporin Nup133/Nup155-like C-terminal" evidence="6">
    <location>
        <begin position="957"/>
        <end position="1601"/>
    </location>
</feature>
<dbReference type="GO" id="GO:0006405">
    <property type="term" value="P:RNA export from nucleus"/>
    <property type="evidence" value="ECO:0007669"/>
    <property type="project" value="TreeGrafter"/>
</dbReference>
<dbReference type="Pfam" id="PF03177">
    <property type="entry name" value="Nucleoporin_C"/>
    <property type="match status" value="2"/>
</dbReference>
<dbReference type="Gene3D" id="1.25.40.440">
    <property type="entry name" value="Nucleoporin, helical domain, central subdomain"/>
    <property type="match status" value="1"/>
</dbReference>
<evidence type="ECO:0000259" key="7">
    <source>
        <dbReference type="Pfam" id="PF08801"/>
    </source>
</evidence>
<dbReference type="GO" id="GO:0006606">
    <property type="term" value="P:protein import into nucleus"/>
    <property type="evidence" value="ECO:0007669"/>
    <property type="project" value="TreeGrafter"/>
</dbReference>
<dbReference type="Gene3D" id="1.20.58.1780">
    <property type="match status" value="1"/>
</dbReference>
<feature type="region of interest" description="Disordered" evidence="5">
    <location>
        <begin position="435"/>
        <end position="468"/>
    </location>
</feature>
<dbReference type="GO" id="GO:0044611">
    <property type="term" value="C:nuclear pore inner ring"/>
    <property type="evidence" value="ECO:0007669"/>
    <property type="project" value="TreeGrafter"/>
</dbReference>
<proteinExistence type="inferred from homology"/>
<keyword evidence="3" id="KW-0813">Transport</keyword>
<dbReference type="PANTHER" id="PTHR10350">
    <property type="entry name" value="NUCLEAR PORE COMPLEX PROTEIN NUP155"/>
    <property type="match status" value="1"/>
</dbReference>
<dbReference type="InterPro" id="IPR004870">
    <property type="entry name" value="Nucleoporin_Nup155"/>
</dbReference>
<evidence type="ECO:0000256" key="5">
    <source>
        <dbReference type="SAM" id="MobiDB-lite"/>
    </source>
</evidence>
<keyword evidence="4" id="KW-0539">Nucleus</keyword>
<keyword evidence="9" id="KW-1185">Reference proteome</keyword>
<feature type="domain" description="Nucleoporin Nup133/Nup155-like N-terminal" evidence="7">
    <location>
        <begin position="87"/>
        <end position="411"/>
    </location>
</feature>
<dbReference type="InterPro" id="IPR042538">
    <property type="entry name" value="Nucleoporin_Nup155_C_3"/>
</dbReference>
<organism evidence="8 9">
    <name type="scientific">Clonorchis sinensis</name>
    <name type="common">Chinese liver fluke</name>
    <dbReference type="NCBI Taxonomy" id="79923"/>
    <lineage>
        <taxon>Eukaryota</taxon>
        <taxon>Metazoa</taxon>
        <taxon>Spiralia</taxon>
        <taxon>Lophotrochozoa</taxon>
        <taxon>Platyhelminthes</taxon>
        <taxon>Trematoda</taxon>
        <taxon>Digenea</taxon>
        <taxon>Opisthorchiida</taxon>
        <taxon>Opisthorchiata</taxon>
        <taxon>Opisthorchiidae</taxon>
        <taxon>Clonorchis</taxon>
    </lineage>
</organism>
<evidence type="ECO:0000313" key="8">
    <source>
        <dbReference type="EMBL" id="GAA52467.1"/>
    </source>
</evidence>
<name>G7YHN4_CLOSI</name>
<dbReference type="GO" id="GO:0036228">
    <property type="term" value="P:protein localization to nuclear inner membrane"/>
    <property type="evidence" value="ECO:0007669"/>
    <property type="project" value="TreeGrafter"/>
</dbReference>
<accession>G7YHN4</accession>
<comment type="subcellular location">
    <subcellularLocation>
        <location evidence="1">Nucleus</location>
    </subcellularLocation>
</comment>
<feature type="region of interest" description="Disordered" evidence="5">
    <location>
        <begin position="521"/>
        <end position="542"/>
    </location>
</feature>
<feature type="domain" description="Nucleoporin Nup133/Nup155-like C-terminal" evidence="6">
    <location>
        <begin position="730"/>
        <end position="916"/>
    </location>
</feature>
<evidence type="ECO:0000256" key="1">
    <source>
        <dbReference type="ARBA" id="ARBA00004123"/>
    </source>
</evidence>
<dbReference type="InterPro" id="IPR014908">
    <property type="entry name" value="Nucleoporin_Nup133/Nup155_N"/>
</dbReference>
<protein>
    <submittedName>
        <fullName evidence="8">Nuclear pore complex protein Nup155</fullName>
    </submittedName>
</protein>
<dbReference type="Proteomes" id="UP000008909">
    <property type="component" value="Unassembled WGS sequence"/>
</dbReference>
<evidence type="ECO:0000313" key="9">
    <source>
        <dbReference type="Proteomes" id="UP000008909"/>
    </source>
</evidence>
<sequence>MDTRSASDELCLYDRPEEWLNKLLNRDGCFKDLASLLDFENPGTLIQSMEFYFQVPGKTIGSSGTRELDYPSMRFHAGGELEIHKSFSLPPELIEKFAGMQSNCLMGIFTSCGRAWVTIDNELFMWNYEDGDDLAYYDGIKDTIICVGLAQPRVGVLPDRIQHLLCIATALELFVLGVTYSTTAGAPVDKHGDVLHVLPDPLYCLPTDNYTVTCMECTTDGRIFFGTQEGSLLELNYSPIPGWTGDPSVPLSRTGPCTLINHSASAISLLLPAVLTTGFRTTDAICQLVSDPSRHLLYLRTENSNLAVYSYSIKSAVGTSLTRSAQLSSSDLAYTASGVVRSVDKAQFRSIASVLPLFGGPFHLMAVTKTGIRLYFGEQLRLLHIRLPPTSPYGRLGFGEVKLVAETRGTVVLISALPPNAASSGTARPLLTNTSGTQPFVPVSPMTSNSPIPSGSLTAGGPDTSTRSSYDVPPNILYTLSPDPYPWTPNLTEVCTTAWCVGGVWALTVLPSDEPGCLDFASSRQGSPSRTTASPCPRGQPPVVLTQHLDPPYRRLLLISAQGIVHLRLPSPIVRLKEFLLREVSSRLLNTSVNLFPEQPQLLTPGSFMKQTPGVMYPSFGDLDVVSPELLLNTGFLSAYLHQFSPDEAICAALIIGSAHSSLGESDNRGLGVAVEQAVLFFAAEAAQFWVPAVRRPNPGSGALIRQSALTGSEGTNQPIDRTLFSGMFLFSGIAVFLARMARTFWRSPLFRDASAVSNGNFAKSNQSNGVIGSWMRSFVNVLASASPLRGGRSTTEEKRPVISRLDPNEITWLIHQLSYLQRFLQRQLKLRGGWLRASTAGLPSRPDKSAAGDEGSNQVDGILLQRLSEELDKLLGAMLEILEFWRIFSEHAVHRIAENLTSDQRALLLQVPFESYTLCLLDPNQSTGQPLLIQKEFTTPSSPTTPSHPSFGASVGLDLISALINALIEYYLTESGRDVDTGISLDVITTRLRSSCPTLFANEDAISAKASECLIQAILLRSTLPAVEAESPVDASVDDTLSRIDELIANAQELYAESGPGLDLDGAVTRLEACGAWHGAIALCLAVANKRDPNDVAVDCLKTGRRPSTDPIAVDGKRSVVEPRNRRQMYAQSELSATEGRYDAYHHAVRCFERLWVLCQLPPSATDLLNQSSFTDIKPTDKLGTLSGACLLEVTPSASSARTLLLSILQEVVQSTDILAHFEVFSWLISHGLTDTAVVLNSPHLEAYLRSRLRQCPDDPDLRCLLWRQLERRGARLEAAQVLEHLAVTPCRKLTLEARLDFAARAIVTVRALPIAQQDMDYLHDLESRLELGQLQHQLCVELSQLLDSRRAACSPARTRSPLRPVTDGELQEAIFQLSHGPLLSLSEMFTDYADKFGIHECKLALLWAGDSQDAALINAIWRDLLRSILNTAGSTSTYIPGTKLSSPLRTVDSETRRRNVDSSHKLVELAIVDCLARLGNRFSVDGSLSSIKSQTFFPLGEILSTLEYYAIQQKLPCTWVPTILRDTRLTCSSSIVEAYDTLLHSKNTLWRHSDVRNRLFSAFVTVIEDFLNVVSIQLPARQRMLQIGRILDRVTSNLVDLNSTSTKESKDTQTPRVVERLRHVHNQLQRFYR</sequence>
<evidence type="ECO:0000259" key="6">
    <source>
        <dbReference type="Pfam" id="PF03177"/>
    </source>
</evidence>
<dbReference type="InterPro" id="IPR042533">
    <property type="entry name" value="Nucleoporin_Nup155_C_1"/>
</dbReference>
<dbReference type="InterPro" id="IPR007187">
    <property type="entry name" value="Nucleoporin_Nup133/Nup155_C"/>
</dbReference>